<dbReference type="Proteomes" id="UP001596409">
    <property type="component" value="Unassembled WGS sequence"/>
</dbReference>
<feature type="region of interest" description="Disordered" evidence="1">
    <location>
        <begin position="56"/>
        <end position="79"/>
    </location>
</feature>
<proteinExistence type="predicted"/>
<name>A0ABW2EBN0_9ACTN</name>
<evidence type="ECO:0000313" key="3">
    <source>
        <dbReference type="Proteomes" id="UP001596409"/>
    </source>
</evidence>
<accession>A0ABW2EBN0</accession>
<keyword evidence="3" id="KW-1185">Reference proteome</keyword>
<evidence type="ECO:0000256" key="1">
    <source>
        <dbReference type="SAM" id="MobiDB-lite"/>
    </source>
</evidence>
<dbReference type="RefSeq" id="WP_229881848.1">
    <property type="nucleotide sequence ID" value="NZ_JBHSYM010000076.1"/>
</dbReference>
<comment type="caution">
    <text evidence="2">The sequence shown here is derived from an EMBL/GenBank/DDBJ whole genome shotgun (WGS) entry which is preliminary data.</text>
</comment>
<dbReference type="EMBL" id="JBHSYM010000076">
    <property type="protein sequence ID" value="MFC7016186.1"/>
    <property type="molecule type" value="Genomic_DNA"/>
</dbReference>
<evidence type="ECO:0000313" key="2">
    <source>
        <dbReference type="EMBL" id="MFC7016186.1"/>
    </source>
</evidence>
<gene>
    <name evidence="2" type="ORF">ACFQMH_31750</name>
</gene>
<sequence>MSARVKVRPEFVKAMDFVRTIKKAPRQRVILTVHEMKRLGRGDADPTRRRLADRWRGGRTRPAGGLRSTSGTGVCGVRP</sequence>
<reference evidence="3" key="1">
    <citation type="journal article" date="2019" name="Int. J. Syst. Evol. Microbiol.">
        <title>The Global Catalogue of Microorganisms (GCM) 10K type strain sequencing project: providing services to taxonomists for standard genome sequencing and annotation.</title>
        <authorList>
            <consortium name="The Broad Institute Genomics Platform"/>
            <consortium name="The Broad Institute Genome Sequencing Center for Infectious Disease"/>
            <person name="Wu L."/>
            <person name="Ma J."/>
        </authorList>
    </citation>
    <scope>NUCLEOTIDE SEQUENCE [LARGE SCALE GENOMIC DNA]</scope>
    <source>
        <strain evidence="3">JCM 4855</strain>
    </source>
</reference>
<organism evidence="2 3">
    <name type="scientific">Streptomyces viridiviolaceus</name>
    <dbReference type="NCBI Taxonomy" id="68282"/>
    <lineage>
        <taxon>Bacteria</taxon>
        <taxon>Bacillati</taxon>
        <taxon>Actinomycetota</taxon>
        <taxon>Actinomycetes</taxon>
        <taxon>Kitasatosporales</taxon>
        <taxon>Streptomycetaceae</taxon>
        <taxon>Streptomyces</taxon>
    </lineage>
</organism>
<protein>
    <submittedName>
        <fullName evidence="2">Uncharacterized protein</fullName>
    </submittedName>
</protein>